<keyword evidence="3" id="KW-0067">ATP-binding</keyword>
<keyword evidence="5" id="KW-0647">Proteasome</keyword>
<feature type="domain" description="AAA+ ATPase" evidence="4">
    <location>
        <begin position="385"/>
        <end position="523"/>
    </location>
</feature>
<dbReference type="InterPro" id="IPR003959">
    <property type="entry name" value="ATPase_AAA_core"/>
</dbReference>
<dbReference type="InterPro" id="IPR027417">
    <property type="entry name" value="P-loop_NTPase"/>
</dbReference>
<dbReference type="Gene3D" id="3.40.50.300">
    <property type="entry name" value="P-loop containing nucleotide triphosphate hydrolases"/>
    <property type="match status" value="1"/>
</dbReference>
<dbReference type="InterPro" id="IPR050221">
    <property type="entry name" value="26S_Proteasome_ATPase"/>
</dbReference>
<dbReference type="GO" id="GO:0000502">
    <property type="term" value="C:proteasome complex"/>
    <property type="evidence" value="ECO:0007669"/>
    <property type="project" value="UniProtKB-KW"/>
</dbReference>
<dbReference type="EMBL" id="FWFX01000010">
    <property type="protein sequence ID" value="SLN59830.1"/>
    <property type="molecule type" value="Genomic_DNA"/>
</dbReference>
<sequence>MTREARIPSAALQARALDLAGERVCWLLAGQTGSPPDLEKGLQTLSAVGAVGLAEVIARFGLSDTELDVFLMAAGPELGPKAAHAVATHPLALEGRVTPALVTQILGPEATITLATNALLSQAALVVVGAGRGLAQRQLSIDPGIAQFLHGHPSPGDALSQALILLARNAIPNQRTELLPLALQTAAQAHDRPLVHLRHSDRYAAEMLAQGAFAQLGLAGFALDRSAVTLPAARLAAEVNRDLILLGGGLMLTTDDAEGLADLVTVPCIIWGDKAPVTRRPLAEFNPEEPDPELAPDLFLSATEVRNARSTFALGLVPNLVATARARAARALDGLAQPISPQAQWEDLILPEAQMAQLRHLAEFQNHRHQVLDSWGFKAKSERGLGLAALFSGPSGTGKTMAAELVATALGQADDHAALYRVDLSAVVSKYIGETEKNIARIFDAAENSSAVLLFDEGEALFGKRTSDVKDSLDRHANTETAYLLQRLEAYTGCAIVTTNLKNTVDDAFLRRFRVVIDFPFPDAAQRERIWRVIFPTAAPLGELDFAALSRLSISGGFIRSIALSAAFLAAAEGTRIEMRHLGKAARAEFGKLGKPLPETQIRGWA</sequence>
<organism evidence="5 6">
    <name type="scientific">Roseovarius albus</name>
    <dbReference type="NCBI Taxonomy" id="1247867"/>
    <lineage>
        <taxon>Bacteria</taxon>
        <taxon>Pseudomonadati</taxon>
        <taxon>Pseudomonadota</taxon>
        <taxon>Alphaproteobacteria</taxon>
        <taxon>Rhodobacterales</taxon>
        <taxon>Roseobacteraceae</taxon>
        <taxon>Roseovarius</taxon>
    </lineage>
</organism>
<dbReference type="RefSeq" id="WP_085806741.1">
    <property type="nucleotide sequence ID" value="NZ_FWFX01000010.1"/>
</dbReference>
<dbReference type="SUPFAM" id="SSF52540">
    <property type="entry name" value="P-loop containing nucleoside triphosphate hydrolases"/>
    <property type="match status" value="1"/>
</dbReference>
<dbReference type="PANTHER" id="PTHR23073">
    <property type="entry name" value="26S PROTEASOME REGULATORY SUBUNIT"/>
    <property type="match status" value="1"/>
</dbReference>
<keyword evidence="2" id="KW-0547">Nucleotide-binding</keyword>
<proteinExistence type="inferred from homology"/>
<dbReference type="AlphaFoldDB" id="A0A1X6ZSE2"/>
<gene>
    <name evidence="5" type="primary">arc</name>
    <name evidence="5" type="ORF">ROA7450_03104</name>
</gene>
<evidence type="ECO:0000256" key="1">
    <source>
        <dbReference type="ARBA" id="ARBA00006914"/>
    </source>
</evidence>
<dbReference type="SMART" id="SM00382">
    <property type="entry name" value="AAA"/>
    <property type="match status" value="1"/>
</dbReference>
<evidence type="ECO:0000313" key="6">
    <source>
        <dbReference type="Proteomes" id="UP000193061"/>
    </source>
</evidence>
<accession>A0A1X6ZSE2</accession>
<evidence type="ECO:0000259" key="4">
    <source>
        <dbReference type="SMART" id="SM00382"/>
    </source>
</evidence>
<evidence type="ECO:0000256" key="3">
    <source>
        <dbReference type="ARBA" id="ARBA00022840"/>
    </source>
</evidence>
<evidence type="ECO:0000256" key="2">
    <source>
        <dbReference type="ARBA" id="ARBA00022741"/>
    </source>
</evidence>
<dbReference type="GO" id="GO:0016887">
    <property type="term" value="F:ATP hydrolysis activity"/>
    <property type="evidence" value="ECO:0007669"/>
    <property type="project" value="InterPro"/>
</dbReference>
<dbReference type="OrthoDB" id="7438987at2"/>
<comment type="similarity">
    <text evidence="1">Belongs to the AAA ATPase family.</text>
</comment>
<keyword evidence="6" id="KW-1185">Reference proteome</keyword>
<dbReference type="GO" id="GO:0005524">
    <property type="term" value="F:ATP binding"/>
    <property type="evidence" value="ECO:0007669"/>
    <property type="project" value="UniProtKB-KW"/>
</dbReference>
<name>A0A1X6ZSE2_9RHOB</name>
<dbReference type="Pfam" id="PF00004">
    <property type="entry name" value="AAA"/>
    <property type="match status" value="1"/>
</dbReference>
<dbReference type="Proteomes" id="UP000193061">
    <property type="component" value="Unassembled WGS sequence"/>
</dbReference>
<evidence type="ECO:0000313" key="5">
    <source>
        <dbReference type="EMBL" id="SLN59830.1"/>
    </source>
</evidence>
<reference evidence="5 6" key="1">
    <citation type="submission" date="2017-03" db="EMBL/GenBank/DDBJ databases">
        <authorList>
            <person name="Afonso C.L."/>
            <person name="Miller P.J."/>
            <person name="Scott M.A."/>
            <person name="Spackman E."/>
            <person name="Goraichik I."/>
            <person name="Dimitrov K.M."/>
            <person name="Suarez D.L."/>
            <person name="Swayne D.E."/>
        </authorList>
    </citation>
    <scope>NUCLEOTIDE SEQUENCE [LARGE SCALE GENOMIC DNA]</scope>
    <source>
        <strain evidence="5 6">CECT 7450</strain>
    </source>
</reference>
<dbReference type="InterPro" id="IPR003593">
    <property type="entry name" value="AAA+_ATPase"/>
</dbReference>
<protein>
    <submittedName>
        <fullName evidence="5">Proteasome-associated ATPase</fullName>
    </submittedName>
</protein>
<dbReference type="CDD" id="cd19481">
    <property type="entry name" value="RecA-like_protease"/>
    <property type="match status" value="1"/>
</dbReference>